<feature type="transmembrane region" description="Helical" evidence="1">
    <location>
        <begin position="154"/>
        <end position="172"/>
    </location>
</feature>
<evidence type="ECO:0000313" key="3">
    <source>
        <dbReference type="EMBL" id="MDL5031449.1"/>
    </source>
</evidence>
<organism evidence="3 4">
    <name type="scientific">Roseateles subflavus</name>
    <dbReference type="NCBI Taxonomy" id="3053353"/>
    <lineage>
        <taxon>Bacteria</taxon>
        <taxon>Pseudomonadati</taxon>
        <taxon>Pseudomonadota</taxon>
        <taxon>Betaproteobacteria</taxon>
        <taxon>Burkholderiales</taxon>
        <taxon>Sphaerotilaceae</taxon>
        <taxon>Roseateles</taxon>
    </lineage>
</organism>
<protein>
    <submittedName>
        <fullName evidence="3">EAL domain-containing protein</fullName>
    </submittedName>
</protein>
<dbReference type="Pfam" id="PF00563">
    <property type="entry name" value="EAL"/>
    <property type="match status" value="1"/>
</dbReference>
<feature type="transmembrane region" description="Helical" evidence="1">
    <location>
        <begin position="52"/>
        <end position="71"/>
    </location>
</feature>
<accession>A0ABT7LG87</accession>
<dbReference type="Proteomes" id="UP001238603">
    <property type="component" value="Unassembled WGS sequence"/>
</dbReference>
<dbReference type="SMART" id="SM00052">
    <property type="entry name" value="EAL"/>
    <property type="match status" value="1"/>
</dbReference>
<sequence length="490" mass="54088">MRSPQGQVPALTRIHASSGRWLGALRWLLRLEANEGLVPQAFARRREHVLRVMAWLTIVGSLPWAAHFLFIDRPWVAWMPGLAIVGSAATLVLLQHRLPRAASVFYCLSAWVVVLALSLLVDLPGDGIPRSTQLYLIPLFVCSYFLLQYRPGWLLGLMSVLILGAFVALQTFDLRFVPVPPVPIHTRQVGVGLVAVLTALLTYACIVTMMRDARQASALELDFARGIAAGEIEPFFQAQCNAQGELIGAEVLMRWRHPKRGLVSPAEFVPIAEATGLIEPAGQRLLEQVSRLMSTWQDGGPLHGIPISINVSSYQLQSESATERLIATVPPALAAAGLVKFELTESAYSDHFEQLRERMLRMRAHGIRLALDDFGTGFSSLSRLRGLPLDQLKVDQSFVHDLPDDADACRIAVTIVHLGLDMGLEVVAEGIENVRQLDCLREMGCTAFQGHWFSRPVSAARFMALAEKWQQREPGEQRFMATAPASLQGS</sequence>
<dbReference type="PANTHER" id="PTHR33121:SF70">
    <property type="entry name" value="SIGNALING PROTEIN YKOW"/>
    <property type="match status" value="1"/>
</dbReference>
<keyword evidence="1" id="KW-0812">Transmembrane</keyword>
<feature type="domain" description="EAL" evidence="2">
    <location>
        <begin position="216"/>
        <end position="470"/>
    </location>
</feature>
<keyword evidence="1" id="KW-1133">Transmembrane helix</keyword>
<dbReference type="EMBL" id="JASVDS010000002">
    <property type="protein sequence ID" value="MDL5031449.1"/>
    <property type="molecule type" value="Genomic_DNA"/>
</dbReference>
<feature type="transmembrane region" description="Helical" evidence="1">
    <location>
        <begin position="192"/>
        <end position="210"/>
    </location>
</feature>
<dbReference type="SUPFAM" id="SSF141868">
    <property type="entry name" value="EAL domain-like"/>
    <property type="match status" value="1"/>
</dbReference>
<gene>
    <name evidence="3" type="ORF">QRD43_05970</name>
</gene>
<dbReference type="InterPro" id="IPR035919">
    <property type="entry name" value="EAL_sf"/>
</dbReference>
<dbReference type="Gene3D" id="3.20.20.450">
    <property type="entry name" value="EAL domain"/>
    <property type="match status" value="1"/>
</dbReference>
<keyword evidence="4" id="KW-1185">Reference proteome</keyword>
<dbReference type="PROSITE" id="PS50883">
    <property type="entry name" value="EAL"/>
    <property type="match status" value="1"/>
</dbReference>
<evidence type="ECO:0000313" key="4">
    <source>
        <dbReference type="Proteomes" id="UP001238603"/>
    </source>
</evidence>
<dbReference type="InterPro" id="IPR050706">
    <property type="entry name" value="Cyclic-di-GMP_PDE-like"/>
</dbReference>
<dbReference type="InterPro" id="IPR001633">
    <property type="entry name" value="EAL_dom"/>
</dbReference>
<feature type="transmembrane region" description="Helical" evidence="1">
    <location>
        <begin position="127"/>
        <end position="147"/>
    </location>
</feature>
<keyword evidence="1" id="KW-0472">Membrane</keyword>
<feature type="transmembrane region" description="Helical" evidence="1">
    <location>
        <begin position="77"/>
        <end position="94"/>
    </location>
</feature>
<name>A0ABT7LG87_9BURK</name>
<dbReference type="CDD" id="cd01948">
    <property type="entry name" value="EAL"/>
    <property type="match status" value="1"/>
</dbReference>
<comment type="caution">
    <text evidence="3">The sequence shown here is derived from an EMBL/GenBank/DDBJ whole genome shotgun (WGS) entry which is preliminary data.</text>
</comment>
<dbReference type="RefSeq" id="WP_285981581.1">
    <property type="nucleotide sequence ID" value="NZ_JASVDS010000002.1"/>
</dbReference>
<dbReference type="PANTHER" id="PTHR33121">
    <property type="entry name" value="CYCLIC DI-GMP PHOSPHODIESTERASE PDEF"/>
    <property type="match status" value="1"/>
</dbReference>
<proteinExistence type="predicted"/>
<evidence type="ECO:0000256" key="1">
    <source>
        <dbReference type="SAM" id="Phobius"/>
    </source>
</evidence>
<evidence type="ECO:0000259" key="2">
    <source>
        <dbReference type="PROSITE" id="PS50883"/>
    </source>
</evidence>
<feature type="transmembrane region" description="Helical" evidence="1">
    <location>
        <begin position="101"/>
        <end position="121"/>
    </location>
</feature>
<reference evidence="3 4" key="1">
    <citation type="submission" date="2023-06" db="EMBL/GenBank/DDBJ databases">
        <title>Pelomonas sp. APW6 16S ribosomal RNA gene genome sequencing and assembly.</title>
        <authorList>
            <person name="Woo H."/>
        </authorList>
    </citation>
    <scope>NUCLEOTIDE SEQUENCE [LARGE SCALE GENOMIC DNA]</scope>
    <source>
        <strain evidence="3 4">APW6</strain>
    </source>
</reference>